<accession>A0ABW3KFV0</accession>
<keyword evidence="2" id="KW-1185">Reference proteome</keyword>
<evidence type="ECO:0000313" key="1">
    <source>
        <dbReference type="EMBL" id="MFD1007827.1"/>
    </source>
</evidence>
<dbReference type="EMBL" id="JBHTJS010000025">
    <property type="protein sequence ID" value="MFD1007827.1"/>
    <property type="molecule type" value="Genomic_DNA"/>
</dbReference>
<organism evidence="1 2">
    <name type="scientific">Oceanisphaera ostreae</name>
    <dbReference type="NCBI Taxonomy" id="914151"/>
    <lineage>
        <taxon>Bacteria</taxon>
        <taxon>Pseudomonadati</taxon>
        <taxon>Pseudomonadota</taxon>
        <taxon>Gammaproteobacteria</taxon>
        <taxon>Aeromonadales</taxon>
        <taxon>Aeromonadaceae</taxon>
        <taxon>Oceanisphaera</taxon>
    </lineage>
</organism>
<evidence type="ECO:0000313" key="2">
    <source>
        <dbReference type="Proteomes" id="UP001597048"/>
    </source>
</evidence>
<protein>
    <submittedName>
        <fullName evidence="1">Uncharacterized protein</fullName>
    </submittedName>
</protein>
<reference evidence="2" key="1">
    <citation type="journal article" date="2019" name="Int. J. Syst. Evol. Microbiol.">
        <title>The Global Catalogue of Microorganisms (GCM) 10K type strain sequencing project: providing services to taxonomists for standard genome sequencing and annotation.</title>
        <authorList>
            <consortium name="The Broad Institute Genomics Platform"/>
            <consortium name="The Broad Institute Genome Sequencing Center for Infectious Disease"/>
            <person name="Wu L."/>
            <person name="Ma J."/>
        </authorList>
    </citation>
    <scope>NUCLEOTIDE SEQUENCE [LARGE SCALE GENOMIC DNA]</scope>
    <source>
        <strain evidence="2">CCUG 60525</strain>
    </source>
</reference>
<proteinExistence type="predicted"/>
<dbReference type="RefSeq" id="WP_379557810.1">
    <property type="nucleotide sequence ID" value="NZ_JBHTJS010000025.1"/>
</dbReference>
<dbReference type="Proteomes" id="UP001597048">
    <property type="component" value="Unassembled WGS sequence"/>
</dbReference>
<name>A0ABW3KFV0_9GAMM</name>
<comment type="caution">
    <text evidence="1">The sequence shown here is derived from an EMBL/GenBank/DDBJ whole genome shotgun (WGS) entry which is preliminary data.</text>
</comment>
<sequence>MLWWANGSPRAIIEIKNQIFSFSQYENDIKRICSFLKKNSHESSLQFGIFAFYDSAFSGTRKSAIEKVADKIDRIFDKINSIFPNQFDLSLHKSDIHEEIKDNAWGSACILIKRKC</sequence>
<gene>
    <name evidence="1" type="ORF">ACFQ1C_06650</name>
</gene>